<dbReference type="PANTHER" id="PTHR21686:SF12">
    <property type="entry name" value="DEOXYNUCLEOTIDYLTRANSFERASE TERMINAL-INTERACTING PROTEIN 2"/>
    <property type="match status" value="1"/>
</dbReference>
<organism evidence="5 6">
    <name type="scientific">Acanthaster planci</name>
    <name type="common">Crown-of-thorns starfish</name>
    <dbReference type="NCBI Taxonomy" id="133434"/>
    <lineage>
        <taxon>Eukaryota</taxon>
        <taxon>Metazoa</taxon>
        <taxon>Echinodermata</taxon>
        <taxon>Eleutherozoa</taxon>
        <taxon>Asterozoa</taxon>
        <taxon>Asteroidea</taxon>
        <taxon>Valvatacea</taxon>
        <taxon>Valvatida</taxon>
        <taxon>Acanthasteridae</taxon>
        <taxon>Acanthaster</taxon>
    </lineage>
</organism>
<reference evidence="6" key="1">
    <citation type="submission" date="2025-08" db="UniProtKB">
        <authorList>
            <consortium name="RefSeq"/>
        </authorList>
    </citation>
    <scope>IDENTIFICATION</scope>
</reference>
<dbReference type="KEGG" id="aplc:110981455"/>
<name>A0A8B7YQJ7_ACAPL</name>
<keyword evidence="5" id="KW-1185">Reference proteome</keyword>
<accession>A0A8B7YQJ7</accession>
<dbReference type="OMA" id="HATHQKG"/>
<dbReference type="GeneID" id="110981455"/>
<evidence type="ECO:0000259" key="4">
    <source>
        <dbReference type="Pfam" id="PF08698"/>
    </source>
</evidence>
<dbReference type="InterPro" id="IPR039883">
    <property type="entry name" value="Fcf2/DNTTIP2"/>
</dbReference>
<gene>
    <name evidence="6" type="primary">LOC110981455</name>
</gene>
<dbReference type="Pfam" id="PF08698">
    <property type="entry name" value="Fcf2"/>
    <property type="match status" value="1"/>
</dbReference>
<dbReference type="OrthoDB" id="427886at2759"/>
<dbReference type="PANTHER" id="PTHR21686">
    <property type="entry name" value="DEOXYNUCLEOTIDYLTRANSFERASE TERMINAL-INTERACTING PROTEIN 2"/>
    <property type="match status" value="1"/>
</dbReference>
<dbReference type="InterPro" id="IPR014810">
    <property type="entry name" value="Fcf2_C"/>
</dbReference>
<evidence type="ECO:0000256" key="2">
    <source>
        <dbReference type="ARBA" id="ARBA00023242"/>
    </source>
</evidence>
<sequence length="415" mass="47135">MAPIRRLSRNMKSQSSKLTNKPEPNADEPSKNDTQLADDFSDVSSDDSLTTDSEMEDLVQRTVASMTANVHRENTRTGQPKGSKSDTMPVVGETTDGSEADTADLTFVLDVNPNSKSDIRIEVDHVTEYAEKPSHASKLSNRRPRPTPSYAIEIESDGISSKSQVTQHAHSQDQEEETFISLEPDTFVSNTPKDHATHQKGLLNPRGTYPGKAKPRFELTTELDSGLDVSDTYLNFAGEKSTPSKMSAETVLAKSSQDKLLKNSILTPDFEKRHSVPPYREATRLLKRRRKKERESSTGQEWYNMAAVEMTDQLRNDIKAVRMRSALDPKRFYKHNDMTAMPKFVQVGTIVESPADFYHSRVPKKQRKQTIVEELLADAETRRYNKRKYLELQEKTKRWGQRSNRQRRGKKKTGK</sequence>
<feature type="compositionally biased region" description="Polar residues" evidence="3">
    <location>
        <begin position="76"/>
        <end position="86"/>
    </location>
</feature>
<dbReference type="Proteomes" id="UP000694845">
    <property type="component" value="Unplaced"/>
</dbReference>
<feature type="region of interest" description="Disordered" evidence="3">
    <location>
        <begin position="386"/>
        <end position="415"/>
    </location>
</feature>
<evidence type="ECO:0000256" key="3">
    <source>
        <dbReference type="SAM" id="MobiDB-lite"/>
    </source>
</evidence>
<feature type="compositionally biased region" description="Polar residues" evidence="3">
    <location>
        <begin position="158"/>
        <end position="169"/>
    </location>
</feature>
<dbReference type="GO" id="GO:0003723">
    <property type="term" value="F:RNA binding"/>
    <property type="evidence" value="ECO:0007669"/>
    <property type="project" value="TreeGrafter"/>
</dbReference>
<feature type="region of interest" description="Disordered" evidence="3">
    <location>
        <begin position="1"/>
        <end position="99"/>
    </location>
</feature>
<keyword evidence="2" id="KW-0539">Nucleus</keyword>
<dbReference type="GO" id="GO:0005730">
    <property type="term" value="C:nucleolus"/>
    <property type="evidence" value="ECO:0007669"/>
    <property type="project" value="UniProtKB-SubCell"/>
</dbReference>
<feature type="compositionally biased region" description="Basic and acidic residues" evidence="3">
    <location>
        <begin position="386"/>
        <end position="397"/>
    </location>
</feature>
<feature type="domain" description="Fcf2 pre-rRNA processing C-terminal" evidence="4">
    <location>
        <begin position="295"/>
        <end position="388"/>
    </location>
</feature>
<comment type="subcellular location">
    <subcellularLocation>
        <location evidence="1">Nucleus</location>
        <location evidence="1">Nucleolus</location>
    </subcellularLocation>
</comment>
<protein>
    <submittedName>
        <fullName evidence="6">Deoxynucleotidyltransferase terminal-interacting protein 2-like</fullName>
    </submittedName>
</protein>
<evidence type="ECO:0000313" key="5">
    <source>
        <dbReference type="Proteomes" id="UP000694845"/>
    </source>
</evidence>
<evidence type="ECO:0000256" key="1">
    <source>
        <dbReference type="ARBA" id="ARBA00004604"/>
    </source>
</evidence>
<feature type="region of interest" description="Disordered" evidence="3">
    <location>
        <begin position="131"/>
        <end position="214"/>
    </location>
</feature>
<feature type="compositionally biased region" description="Basic residues" evidence="3">
    <location>
        <begin position="398"/>
        <end position="415"/>
    </location>
</feature>
<evidence type="ECO:0000313" key="6">
    <source>
        <dbReference type="RefSeq" id="XP_022094735.1"/>
    </source>
</evidence>
<feature type="compositionally biased region" description="Polar residues" evidence="3">
    <location>
        <begin position="10"/>
        <end position="19"/>
    </location>
</feature>
<dbReference type="AlphaFoldDB" id="A0A8B7YQJ7"/>
<dbReference type="GO" id="GO:0006396">
    <property type="term" value="P:RNA processing"/>
    <property type="evidence" value="ECO:0007669"/>
    <property type="project" value="TreeGrafter"/>
</dbReference>
<dbReference type="RefSeq" id="XP_022094735.1">
    <property type="nucleotide sequence ID" value="XM_022239043.1"/>
</dbReference>
<proteinExistence type="predicted"/>